<evidence type="ECO:0000313" key="2">
    <source>
        <dbReference type="EMBL" id="PIC17563.1"/>
    </source>
</evidence>
<dbReference type="Proteomes" id="UP000230233">
    <property type="component" value="Chromosome X"/>
</dbReference>
<keyword evidence="3" id="KW-1185">Reference proteome</keyword>
<gene>
    <name evidence="2" type="primary">Cni-acl-4</name>
    <name evidence="2" type="synonym">Cnig_chr_X.g23764</name>
    <name evidence="2" type="ORF">B9Z55_023764</name>
</gene>
<name>A0A2G5SRL2_9PELO</name>
<dbReference type="EMBL" id="PDUG01000006">
    <property type="protein sequence ID" value="PIC17563.1"/>
    <property type="molecule type" value="Genomic_DNA"/>
</dbReference>
<protein>
    <submittedName>
        <fullName evidence="2">Uncharacterized protein</fullName>
    </submittedName>
</protein>
<reference evidence="3" key="1">
    <citation type="submission" date="2017-10" db="EMBL/GenBank/DDBJ databases">
        <title>Rapid genome shrinkage in a self-fertile nematode reveals novel sperm competition proteins.</title>
        <authorList>
            <person name="Yin D."/>
            <person name="Schwarz E.M."/>
            <person name="Thomas C.G."/>
            <person name="Felde R.L."/>
            <person name="Korf I.F."/>
            <person name="Cutter A.D."/>
            <person name="Schartner C.M."/>
            <person name="Ralston E.J."/>
            <person name="Meyer B.J."/>
            <person name="Haag E.S."/>
        </authorList>
    </citation>
    <scope>NUCLEOTIDE SEQUENCE [LARGE SCALE GENOMIC DNA]</scope>
    <source>
        <strain evidence="3">JU1422</strain>
    </source>
</reference>
<keyword evidence="1" id="KW-0812">Transmembrane</keyword>
<evidence type="ECO:0000256" key="1">
    <source>
        <dbReference type="SAM" id="Phobius"/>
    </source>
</evidence>
<organism evidence="2 3">
    <name type="scientific">Caenorhabditis nigoni</name>
    <dbReference type="NCBI Taxonomy" id="1611254"/>
    <lineage>
        <taxon>Eukaryota</taxon>
        <taxon>Metazoa</taxon>
        <taxon>Ecdysozoa</taxon>
        <taxon>Nematoda</taxon>
        <taxon>Chromadorea</taxon>
        <taxon>Rhabditida</taxon>
        <taxon>Rhabditina</taxon>
        <taxon>Rhabditomorpha</taxon>
        <taxon>Rhabditoidea</taxon>
        <taxon>Rhabditidae</taxon>
        <taxon>Peloderinae</taxon>
        <taxon>Caenorhabditis</taxon>
    </lineage>
</organism>
<keyword evidence="1" id="KW-1133">Transmembrane helix</keyword>
<keyword evidence="1" id="KW-0472">Membrane</keyword>
<accession>A0A2G5SRL2</accession>
<dbReference type="OrthoDB" id="10051137at2759"/>
<proteinExistence type="predicted"/>
<comment type="caution">
    <text evidence="2">The sequence shown here is derived from an EMBL/GenBank/DDBJ whole genome shotgun (WGS) entry which is preliminary data.</text>
</comment>
<sequence length="71" mass="8321">MLGIEHLLFLFTTFAFPPVALTVLLCIILATFGKSLGLRQMYVDTLIHIFEVRFIVFRFAENKNEDQKWSR</sequence>
<dbReference type="AlphaFoldDB" id="A0A2G5SRL2"/>
<feature type="transmembrane region" description="Helical" evidence="1">
    <location>
        <begin position="6"/>
        <end position="32"/>
    </location>
</feature>
<evidence type="ECO:0000313" key="3">
    <source>
        <dbReference type="Proteomes" id="UP000230233"/>
    </source>
</evidence>